<reference evidence="7 8" key="1">
    <citation type="submission" date="2024-08" db="EMBL/GenBank/DDBJ databases">
        <title>Gnathostoma spinigerum genome.</title>
        <authorList>
            <person name="Gonzalez-Bertolin B."/>
            <person name="Monzon S."/>
            <person name="Zaballos A."/>
            <person name="Jimenez P."/>
            <person name="Dekumyoy P."/>
            <person name="Varona S."/>
            <person name="Cuesta I."/>
            <person name="Sumanam S."/>
            <person name="Adisakwattana P."/>
            <person name="Gasser R.B."/>
            <person name="Hernandez-Gonzalez A."/>
            <person name="Young N.D."/>
            <person name="Perteguer M.J."/>
        </authorList>
    </citation>
    <scope>NUCLEOTIDE SEQUENCE [LARGE SCALE GENOMIC DNA]</scope>
    <source>
        <strain evidence="7">AL3</strain>
        <tissue evidence="7">Liver</tissue>
    </source>
</reference>
<dbReference type="InterPro" id="IPR012435">
    <property type="entry name" value="TMEM144"/>
</dbReference>
<proteinExistence type="inferred from homology"/>
<protein>
    <submittedName>
        <fullName evidence="7">Uncharacterized protein</fullName>
    </submittedName>
</protein>
<accession>A0ABD6F1F2</accession>
<keyword evidence="8" id="KW-1185">Reference proteome</keyword>
<comment type="similarity">
    <text evidence="2">Belongs to the TMEM144 family.</text>
</comment>
<dbReference type="PANTHER" id="PTHR16119:SF15">
    <property type="entry name" value="TRANSMEMBRANE PROTEIN 144 HOMOLOG"/>
    <property type="match status" value="1"/>
</dbReference>
<evidence type="ECO:0000256" key="1">
    <source>
        <dbReference type="ARBA" id="ARBA00004141"/>
    </source>
</evidence>
<evidence type="ECO:0000256" key="3">
    <source>
        <dbReference type="ARBA" id="ARBA00022692"/>
    </source>
</evidence>
<name>A0ABD6F1F2_9BILA</name>
<dbReference type="Proteomes" id="UP001608902">
    <property type="component" value="Unassembled WGS sequence"/>
</dbReference>
<evidence type="ECO:0000256" key="6">
    <source>
        <dbReference type="SAM" id="Phobius"/>
    </source>
</evidence>
<keyword evidence="5 6" id="KW-0472">Membrane</keyword>
<organism evidence="7 8">
    <name type="scientific">Gnathostoma spinigerum</name>
    <dbReference type="NCBI Taxonomy" id="75299"/>
    <lineage>
        <taxon>Eukaryota</taxon>
        <taxon>Metazoa</taxon>
        <taxon>Ecdysozoa</taxon>
        <taxon>Nematoda</taxon>
        <taxon>Chromadorea</taxon>
        <taxon>Rhabditida</taxon>
        <taxon>Spirurina</taxon>
        <taxon>Gnathostomatomorpha</taxon>
        <taxon>Gnathostomatoidea</taxon>
        <taxon>Gnathostomatidae</taxon>
        <taxon>Gnathostoma</taxon>
    </lineage>
</organism>
<dbReference type="AlphaFoldDB" id="A0ABD6F1F2"/>
<evidence type="ECO:0000256" key="2">
    <source>
        <dbReference type="ARBA" id="ARBA00005731"/>
    </source>
</evidence>
<comment type="caution">
    <text evidence="7">The sequence shown here is derived from an EMBL/GenBank/DDBJ whole genome shotgun (WGS) entry which is preliminary data.</text>
</comment>
<evidence type="ECO:0000313" key="8">
    <source>
        <dbReference type="Proteomes" id="UP001608902"/>
    </source>
</evidence>
<dbReference type="InterPro" id="IPR010651">
    <property type="entry name" value="Sugar_transport"/>
</dbReference>
<dbReference type="Pfam" id="PF07857">
    <property type="entry name" value="TMEM144"/>
    <property type="match status" value="1"/>
</dbReference>
<evidence type="ECO:0000256" key="5">
    <source>
        <dbReference type="ARBA" id="ARBA00023136"/>
    </source>
</evidence>
<keyword evidence="3 6" id="KW-0812">Transmembrane</keyword>
<gene>
    <name evidence="7" type="ORF">AB6A40_011258</name>
</gene>
<keyword evidence="4 6" id="KW-1133">Transmembrane helix</keyword>
<comment type="subcellular location">
    <subcellularLocation>
        <location evidence="1">Membrane</location>
        <topology evidence="1">Multi-pass membrane protein</topology>
    </subcellularLocation>
</comment>
<sequence>MLPGCIAAVWSIVVFREIRGSKNLRMLGVAVLITLCGSTLVGLSKTISL</sequence>
<dbReference type="PANTHER" id="PTHR16119">
    <property type="entry name" value="TRANSMEMBRANE PROTEIN 144"/>
    <property type="match status" value="1"/>
</dbReference>
<dbReference type="GO" id="GO:0016020">
    <property type="term" value="C:membrane"/>
    <property type="evidence" value="ECO:0007669"/>
    <property type="project" value="UniProtKB-SubCell"/>
</dbReference>
<evidence type="ECO:0000313" key="7">
    <source>
        <dbReference type="EMBL" id="MFH4984549.1"/>
    </source>
</evidence>
<evidence type="ECO:0000256" key="4">
    <source>
        <dbReference type="ARBA" id="ARBA00022989"/>
    </source>
</evidence>
<dbReference type="EMBL" id="JBGFUD010018554">
    <property type="protein sequence ID" value="MFH4984549.1"/>
    <property type="molecule type" value="Genomic_DNA"/>
</dbReference>
<feature type="transmembrane region" description="Helical" evidence="6">
    <location>
        <begin position="26"/>
        <end position="43"/>
    </location>
</feature>